<dbReference type="EMBL" id="ASPP01001656">
    <property type="protein sequence ID" value="ETO35388.1"/>
    <property type="molecule type" value="Genomic_DNA"/>
</dbReference>
<evidence type="ECO:0000313" key="2">
    <source>
        <dbReference type="Proteomes" id="UP000023152"/>
    </source>
</evidence>
<sequence length="121" mass="14154">MIRIQETAAITDKIIVLEDNKKIEAVALGNEKEINEEYAKSDYNMLSICGKKKYMANITLFKEILDERKKHFLNMKNYVQKDINHQFGVLCRDKDIKVNNTTITIQYSLTQSHITNTKREN</sequence>
<dbReference type="AlphaFoldDB" id="X6PBA2"/>
<dbReference type="Proteomes" id="UP000023152">
    <property type="component" value="Unassembled WGS sequence"/>
</dbReference>
<organism evidence="1 2">
    <name type="scientific">Reticulomyxa filosa</name>
    <dbReference type="NCBI Taxonomy" id="46433"/>
    <lineage>
        <taxon>Eukaryota</taxon>
        <taxon>Sar</taxon>
        <taxon>Rhizaria</taxon>
        <taxon>Retaria</taxon>
        <taxon>Foraminifera</taxon>
        <taxon>Monothalamids</taxon>
        <taxon>Reticulomyxidae</taxon>
        <taxon>Reticulomyxa</taxon>
    </lineage>
</organism>
<protein>
    <submittedName>
        <fullName evidence="1">Uncharacterized protein</fullName>
    </submittedName>
</protein>
<name>X6PBA2_RETFI</name>
<gene>
    <name evidence="1" type="ORF">RFI_01674</name>
</gene>
<keyword evidence="2" id="KW-1185">Reference proteome</keyword>
<accession>X6PBA2</accession>
<evidence type="ECO:0000313" key="1">
    <source>
        <dbReference type="EMBL" id="ETO35388.1"/>
    </source>
</evidence>
<comment type="caution">
    <text evidence="1">The sequence shown here is derived from an EMBL/GenBank/DDBJ whole genome shotgun (WGS) entry which is preliminary data.</text>
</comment>
<proteinExistence type="predicted"/>
<reference evidence="1 2" key="1">
    <citation type="journal article" date="2013" name="Curr. Biol.">
        <title>The Genome of the Foraminiferan Reticulomyxa filosa.</title>
        <authorList>
            <person name="Glockner G."/>
            <person name="Hulsmann N."/>
            <person name="Schleicher M."/>
            <person name="Noegel A.A."/>
            <person name="Eichinger L."/>
            <person name="Gallinger C."/>
            <person name="Pawlowski J."/>
            <person name="Sierra R."/>
            <person name="Euteneuer U."/>
            <person name="Pillet L."/>
            <person name="Moustafa A."/>
            <person name="Platzer M."/>
            <person name="Groth M."/>
            <person name="Szafranski K."/>
            <person name="Schliwa M."/>
        </authorList>
    </citation>
    <scope>NUCLEOTIDE SEQUENCE [LARGE SCALE GENOMIC DNA]</scope>
</reference>